<keyword evidence="2 6" id="KW-1015">Disulfide bond</keyword>
<name>A0A0N0RTB6_ESCWE</name>
<keyword evidence="1 4" id="KW-0378">Hydrolase</keyword>
<evidence type="ECO:0000313" key="9">
    <source>
        <dbReference type="Proteomes" id="UP000053831"/>
    </source>
</evidence>
<dbReference type="Pfam" id="PF00149">
    <property type="entry name" value="Metallophos"/>
    <property type="match status" value="1"/>
</dbReference>
<evidence type="ECO:0000256" key="6">
    <source>
        <dbReference type="PIRSR" id="PIRSR000948-2"/>
    </source>
</evidence>
<keyword evidence="4" id="KW-0326">Glycosidase</keyword>
<comment type="caution">
    <text evidence="8">The sequence shown here is derived from an EMBL/GenBank/DDBJ whole genome shotgun (WGS) entry which is preliminary data.</text>
</comment>
<reference evidence="8 9" key="1">
    <citation type="submission" date="2015-07" db="EMBL/GenBank/DDBJ databases">
        <title>The genome of the fungus Escovopsis weberi, a specialized disease agent of ant agriculture.</title>
        <authorList>
            <person name="de Man T.J."/>
            <person name="Stajich J.E."/>
            <person name="Kubicek C.P."/>
            <person name="Chenthamara K."/>
            <person name="Atanasova L."/>
            <person name="Druzhinina I.S."/>
            <person name="Birnbaum S."/>
            <person name="Barribeau S.M."/>
            <person name="Teiling C."/>
            <person name="Suen G."/>
            <person name="Currie C."/>
            <person name="Gerardo N.M."/>
        </authorList>
    </citation>
    <scope>NUCLEOTIDE SEQUENCE [LARGE SCALE GENOMIC DNA]</scope>
</reference>
<feature type="binding site" evidence="5">
    <location>
        <position position="243"/>
    </location>
    <ligand>
        <name>Zn(2+)</name>
        <dbReference type="ChEBI" id="CHEBI:29105"/>
        <label>2</label>
    </ligand>
</feature>
<dbReference type="InterPro" id="IPR029052">
    <property type="entry name" value="Metallo-depent_PP-like"/>
</dbReference>
<comment type="cofactor">
    <cofactor evidence="5">
        <name>Zn(2+)</name>
        <dbReference type="ChEBI" id="CHEBI:29105"/>
    </cofactor>
    <text evidence="5">Binds 2 Zn(2+) ions per subunit.</text>
</comment>
<feature type="binding site" evidence="5">
    <location>
        <position position="387"/>
    </location>
    <ligand>
        <name>Zn(2+)</name>
        <dbReference type="ChEBI" id="CHEBI:29105"/>
        <label>1</label>
    </ligand>
</feature>
<evidence type="ECO:0000256" key="4">
    <source>
        <dbReference type="PIRNR" id="PIRNR000948"/>
    </source>
</evidence>
<dbReference type="Proteomes" id="UP000053831">
    <property type="component" value="Unassembled WGS sequence"/>
</dbReference>
<dbReference type="PIRSF" id="PIRSF000948">
    <property type="entry name" value="Sphingomy_PDE"/>
    <property type="match status" value="1"/>
</dbReference>
<dbReference type="InterPro" id="IPR008139">
    <property type="entry name" value="SaposinB_dom"/>
</dbReference>
<keyword evidence="5" id="KW-0479">Metal-binding</keyword>
<organism evidence="8 9">
    <name type="scientific">Escovopsis weberi</name>
    <dbReference type="NCBI Taxonomy" id="150374"/>
    <lineage>
        <taxon>Eukaryota</taxon>
        <taxon>Fungi</taxon>
        <taxon>Dikarya</taxon>
        <taxon>Ascomycota</taxon>
        <taxon>Pezizomycotina</taxon>
        <taxon>Sordariomycetes</taxon>
        <taxon>Hypocreomycetidae</taxon>
        <taxon>Hypocreales</taxon>
        <taxon>Hypocreaceae</taxon>
        <taxon>Escovopsis</taxon>
    </lineage>
</organism>
<dbReference type="STRING" id="150374.A0A0N0RTB6"/>
<feature type="binding site" evidence="5">
    <location>
        <position position="205"/>
    </location>
    <ligand>
        <name>Zn(2+)</name>
        <dbReference type="ChEBI" id="CHEBI:29105"/>
        <label>1</label>
    </ligand>
</feature>
<dbReference type="EMBL" id="LGSR01000020">
    <property type="protein sequence ID" value="KOS18929.1"/>
    <property type="molecule type" value="Genomic_DNA"/>
</dbReference>
<feature type="binding site" evidence="5">
    <location>
        <position position="131"/>
    </location>
    <ligand>
        <name>Zn(2+)</name>
        <dbReference type="ChEBI" id="CHEBI:29105"/>
        <label>1</label>
    </ligand>
</feature>
<keyword evidence="3" id="KW-0325">Glycoprotein</keyword>
<accession>A0A0N0RTB6</accession>
<keyword evidence="9" id="KW-1185">Reference proteome</keyword>
<feature type="domain" description="Saposin B-type" evidence="7">
    <location>
        <begin position="13"/>
        <end position="97"/>
    </location>
</feature>
<feature type="binding site" evidence="5">
    <location>
        <position position="351"/>
    </location>
    <ligand>
        <name>Zn(2+)</name>
        <dbReference type="ChEBI" id="CHEBI:29105"/>
        <label>2</label>
    </ligand>
</feature>
<comment type="function">
    <text evidence="4">Converts sphingomyelin to ceramide.</text>
</comment>
<sequence length="626" mass="68723">MGVADDIWKKIKDGASCSACQGILGLLKGLASFGDGPVVNVVTDICKLAKIEDADVCEGSIKLEAPVIANALRNMTLGSEKARLFCSTFFGLCPVPNIPEWKIEFPSGPNPAAERPLPSGGKPLKVVQFSDIHVDPHYVAGSNTQCTKPICCRPYTDNDLPGNTKSPAGPNGDHKCDSPVSLELSMYDAIRQIVPDAIFSLFTGDIIDHGVWNTTEASNTQSINDAYGYMGTHLGYVYGTAGNHEANPTNAFQPASVGNATDWLYRVLQSQWGRWVESAELAKIQAMGAYSTKHPNSNLRIISLNTNLYYRMNFWMYQPSVGKDPNGQIEWLVQELDAAERAGERVYIIGHTPPGEKDAFAAAANYLDQVFNRYSSTIAAMFWGHTHSDHFEVSYSNYRSDYRQRNVKEASLVSYICPSLTPMSGMPAFRVYDVDPVTYAVLDTVTYMADTNNTAFQATGPVWTKYYSAKEAYGSQLVPPQTDPQAELTPAFWHDVTAMFENRPDVFREYLSRKSRGWRSVAPCEGDCLAAEICQLRAGRSQDNCNKVKPGIHLTKKATKESAVDGVNEDAGDEVGAESVEASGFGDAHEHDCGESTGSKTLSSLIVAKRLLETLESRYQELKRKV</sequence>
<gene>
    <name evidence="8" type="ORF">ESCO_000611</name>
</gene>
<feature type="binding site" evidence="5">
    <location>
        <position position="385"/>
    </location>
    <ligand>
        <name>Zn(2+)</name>
        <dbReference type="ChEBI" id="CHEBI:29105"/>
        <label>2</label>
    </ligand>
</feature>
<feature type="binding site" evidence="5">
    <location>
        <position position="133"/>
    </location>
    <ligand>
        <name>Zn(2+)</name>
        <dbReference type="ChEBI" id="CHEBI:29105"/>
        <label>1</label>
    </ligand>
</feature>
<feature type="disulfide bond" evidence="6">
    <location>
        <begin position="152"/>
        <end position="176"/>
    </location>
</feature>
<dbReference type="InterPro" id="IPR004843">
    <property type="entry name" value="Calcineurin-like_PHP"/>
</dbReference>
<evidence type="ECO:0000256" key="2">
    <source>
        <dbReference type="ARBA" id="ARBA00023157"/>
    </source>
</evidence>
<comment type="similarity">
    <text evidence="4">Belongs to the acid sphingomyelinase family.</text>
</comment>
<feature type="disulfide bond" evidence="6">
    <location>
        <begin position="146"/>
        <end position="151"/>
    </location>
</feature>
<evidence type="ECO:0000256" key="5">
    <source>
        <dbReference type="PIRSR" id="PIRSR000948-1"/>
    </source>
</evidence>
<dbReference type="AlphaFoldDB" id="A0A0N0RTB6"/>
<feature type="disulfide bond" evidence="6">
    <location>
        <begin position="17"/>
        <end position="93"/>
    </location>
</feature>
<feature type="disulfide bond" evidence="6">
    <location>
        <begin position="46"/>
        <end position="57"/>
    </location>
</feature>
<feature type="binding site" evidence="5">
    <location>
        <position position="205"/>
    </location>
    <ligand>
        <name>Zn(2+)</name>
        <dbReference type="ChEBI" id="CHEBI:29105"/>
        <label>2</label>
    </ligand>
</feature>
<keyword evidence="5" id="KW-0862">Zinc</keyword>
<dbReference type="PANTHER" id="PTHR10340:SF34">
    <property type="entry name" value="SPHINGOMYELIN PHOSPHODIESTERASE"/>
    <property type="match status" value="1"/>
</dbReference>
<dbReference type="GO" id="GO:0016020">
    <property type="term" value="C:membrane"/>
    <property type="evidence" value="ECO:0007669"/>
    <property type="project" value="GOC"/>
</dbReference>
<protein>
    <recommendedName>
        <fullName evidence="4">Sphingomyelin phosphodiesterase</fullName>
    </recommendedName>
</protein>
<evidence type="ECO:0000256" key="3">
    <source>
        <dbReference type="ARBA" id="ARBA00023180"/>
    </source>
</evidence>
<dbReference type="GO" id="GO:0016798">
    <property type="term" value="F:hydrolase activity, acting on glycosyl bonds"/>
    <property type="evidence" value="ECO:0007669"/>
    <property type="project" value="UniProtKB-KW"/>
</dbReference>
<dbReference type="SUPFAM" id="SSF56300">
    <property type="entry name" value="Metallo-dependent phosphatases"/>
    <property type="match status" value="1"/>
</dbReference>
<dbReference type="Gene3D" id="3.60.21.10">
    <property type="match status" value="1"/>
</dbReference>
<dbReference type="OrthoDB" id="282973at2759"/>
<dbReference type="InterPro" id="IPR011160">
    <property type="entry name" value="Sphingomy_PDE"/>
</dbReference>
<feature type="disulfide bond" evidence="6">
    <location>
        <begin position="524"/>
        <end position="528"/>
    </location>
</feature>
<dbReference type="GO" id="GO:0006685">
    <property type="term" value="P:sphingomyelin catabolic process"/>
    <property type="evidence" value="ECO:0007669"/>
    <property type="project" value="UniProtKB-UniRule"/>
</dbReference>
<evidence type="ECO:0000259" key="7">
    <source>
        <dbReference type="PROSITE" id="PS50015"/>
    </source>
</evidence>
<dbReference type="CDD" id="cd00842">
    <property type="entry name" value="MPP_ASMase"/>
    <property type="match status" value="1"/>
</dbReference>
<dbReference type="GO" id="GO:0004767">
    <property type="term" value="F:sphingomyelin phosphodiesterase activity"/>
    <property type="evidence" value="ECO:0007669"/>
    <property type="project" value="UniProtKB-UniRule"/>
</dbReference>
<evidence type="ECO:0000313" key="8">
    <source>
        <dbReference type="EMBL" id="KOS18929.1"/>
    </source>
</evidence>
<evidence type="ECO:0000256" key="1">
    <source>
        <dbReference type="ARBA" id="ARBA00022801"/>
    </source>
</evidence>
<dbReference type="GO" id="GO:0046872">
    <property type="term" value="F:metal ion binding"/>
    <property type="evidence" value="ECO:0007669"/>
    <property type="project" value="UniProtKB-KW"/>
</dbReference>
<dbReference type="PROSITE" id="PS50015">
    <property type="entry name" value="SAP_B"/>
    <property type="match status" value="1"/>
</dbReference>
<dbReference type="InterPro" id="IPR041805">
    <property type="entry name" value="ASMase/PPN1_MPP"/>
</dbReference>
<dbReference type="PANTHER" id="PTHR10340">
    <property type="entry name" value="SPHINGOMYELIN PHOSPHODIESTERASE"/>
    <property type="match status" value="1"/>
</dbReference>
<proteinExistence type="inferred from homology"/>